<dbReference type="Pfam" id="PF17186">
    <property type="entry name" value="Lipocalin_9"/>
    <property type="match status" value="1"/>
</dbReference>
<dbReference type="InterPro" id="IPR023374">
    <property type="entry name" value="AttH-like_dom_sf"/>
</dbReference>
<dbReference type="AlphaFoldDB" id="A0A1H5PYG7"/>
<reference evidence="3" key="1">
    <citation type="submission" date="2016-10" db="EMBL/GenBank/DDBJ databases">
        <authorList>
            <person name="Varghese N."/>
            <person name="Submissions S."/>
        </authorList>
    </citation>
    <scope>NUCLEOTIDE SEQUENCE [LARGE SCALE GENOMIC DNA]</scope>
    <source>
        <strain evidence="3">DSM 45237</strain>
    </source>
</reference>
<dbReference type="Pfam" id="PF07143">
    <property type="entry name" value="CrtC"/>
    <property type="match status" value="1"/>
</dbReference>
<dbReference type="RefSeq" id="WP_069111345.1">
    <property type="nucleotide sequence ID" value="NZ_FNUC01000004.1"/>
</dbReference>
<accession>A0A1H5PYG7</accession>
<evidence type="ECO:0000313" key="2">
    <source>
        <dbReference type="EMBL" id="SEF18900.1"/>
    </source>
</evidence>
<keyword evidence="2" id="KW-0378">Hydrolase</keyword>
<dbReference type="PROSITE" id="PS51318">
    <property type="entry name" value="TAT"/>
    <property type="match status" value="1"/>
</dbReference>
<keyword evidence="3" id="KW-1185">Reference proteome</keyword>
<dbReference type="SUPFAM" id="SSF159245">
    <property type="entry name" value="AttH-like"/>
    <property type="match status" value="1"/>
</dbReference>
<dbReference type="PANTHER" id="PTHR38591:SF1">
    <property type="entry name" value="BLL1000 PROTEIN"/>
    <property type="match status" value="1"/>
</dbReference>
<dbReference type="InterPro" id="IPR010791">
    <property type="entry name" value="AttH_dom"/>
</dbReference>
<evidence type="ECO:0000259" key="1">
    <source>
        <dbReference type="Pfam" id="PF07143"/>
    </source>
</evidence>
<dbReference type="EMBL" id="FNUC01000004">
    <property type="protein sequence ID" value="SEF18900.1"/>
    <property type="molecule type" value="Genomic_DNA"/>
</dbReference>
<proteinExistence type="predicted"/>
<dbReference type="OrthoDB" id="9770826at2"/>
<name>A0A1H5PYG7_9ACTN</name>
<dbReference type="Gene3D" id="2.40.370.10">
    <property type="entry name" value="AttH-like domain"/>
    <property type="match status" value="2"/>
</dbReference>
<dbReference type="InterPro" id="IPR006311">
    <property type="entry name" value="TAT_signal"/>
</dbReference>
<organism evidence="2 3">
    <name type="scientific">Jiangella alba</name>
    <dbReference type="NCBI Taxonomy" id="561176"/>
    <lineage>
        <taxon>Bacteria</taxon>
        <taxon>Bacillati</taxon>
        <taxon>Actinomycetota</taxon>
        <taxon>Actinomycetes</taxon>
        <taxon>Jiangellales</taxon>
        <taxon>Jiangellaceae</taxon>
        <taxon>Jiangella</taxon>
    </lineage>
</organism>
<gene>
    <name evidence="2" type="ORF">SAMN04488561_6971</name>
</gene>
<sequence>MTTSRRTVLALGLAATAAPVLGPLEPARAAPSPARPVAQSFPRYVRLPDDQASDPDVAYEWWYVVGHVRAGRRWYGYEVTINRSSAGPEVHAAITDETAGTHRGLVERFEPGEATFSTDGLDLRTPAATLAGPMDDMRLTASLPDARIELTLRHTGPALYPGGTGLIPFADGFSYYYSLPSLATRGTLTVDGRPHRVRGTSWLDRQWGTWHWSSIRRWTWMAVHLDDGGRLNVWNLIQDGDDQAYATIVDPAGHHTVASIVPLADHARDFWTSPLTGQTYPTRWRVEIPGRDTRLDVRSLVTEQELDVYYPGQPRGLYEADCVVTGTSTGRAYVELYGDWTAAPGS</sequence>
<dbReference type="PANTHER" id="PTHR38591">
    <property type="entry name" value="HYDROLASE"/>
    <property type="match status" value="1"/>
</dbReference>
<evidence type="ECO:0000313" key="3">
    <source>
        <dbReference type="Proteomes" id="UP000181980"/>
    </source>
</evidence>
<dbReference type="STRING" id="561176.SAMN04488561_6971"/>
<feature type="domain" description="AttH" evidence="1">
    <location>
        <begin position="60"/>
        <end position="209"/>
    </location>
</feature>
<dbReference type="GO" id="GO:0016787">
    <property type="term" value="F:hydrolase activity"/>
    <property type="evidence" value="ECO:0007669"/>
    <property type="project" value="UniProtKB-KW"/>
</dbReference>
<protein>
    <submittedName>
        <fullName evidence="2">Predicted secreted hydrolase</fullName>
    </submittedName>
</protein>
<dbReference type="Proteomes" id="UP000181980">
    <property type="component" value="Unassembled WGS sequence"/>
</dbReference>